<feature type="transmembrane region" description="Helical" evidence="24">
    <location>
        <begin position="127"/>
        <end position="146"/>
    </location>
</feature>
<dbReference type="InterPro" id="IPR029035">
    <property type="entry name" value="DHS-like_NAD/FAD-binding_dom"/>
</dbReference>
<feature type="transmembrane region" description="Helical" evidence="24">
    <location>
        <begin position="906"/>
        <end position="922"/>
    </location>
</feature>
<dbReference type="NCBIfam" id="NF006942">
    <property type="entry name" value="PRK09424.1"/>
    <property type="match status" value="1"/>
</dbReference>
<feature type="transmembrane region" description="Helical" evidence="24">
    <location>
        <begin position="928"/>
        <end position="949"/>
    </location>
</feature>
<keyword evidence="18 24" id="KW-0472">Membrane</keyword>
<feature type="transmembrane region" description="Helical" evidence="24">
    <location>
        <begin position="92"/>
        <end position="115"/>
    </location>
</feature>
<keyword evidence="12" id="KW-0809">Transit peptide</keyword>
<evidence type="ECO:0000256" key="13">
    <source>
        <dbReference type="ARBA" id="ARBA00022967"/>
    </source>
</evidence>
<evidence type="ECO:0000256" key="3">
    <source>
        <dbReference type="ARBA" id="ARBA00005624"/>
    </source>
</evidence>
<dbReference type="GO" id="GO:0005743">
    <property type="term" value="C:mitochondrial inner membrane"/>
    <property type="evidence" value="ECO:0007669"/>
    <property type="project" value="UniProtKB-SubCell"/>
</dbReference>
<dbReference type="Pfam" id="PF05222">
    <property type="entry name" value="AlaDh_PNT_N"/>
    <property type="match status" value="1"/>
</dbReference>
<keyword evidence="7" id="KW-0997">Cell inner membrane</keyword>
<comment type="similarity">
    <text evidence="3">In the N-terminal section; belongs to the AlaDH/PNT family.</text>
</comment>
<evidence type="ECO:0000256" key="16">
    <source>
        <dbReference type="ARBA" id="ARBA00023027"/>
    </source>
</evidence>
<keyword evidence="17" id="KW-0496">Mitochondrion</keyword>
<dbReference type="InterPro" id="IPR008143">
    <property type="entry name" value="Ala_DH/PNT_CS2"/>
</dbReference>
<dbReference type="Pfam" id="PF01262">
    <property type="entry name" value="AlaDh_PNT_C"/>
    <property type="match status" value="1"/>
</dbReference>
<protein>
    <recommendedName>
        <fullName evidence="22">NAD(P) transhydrogenase, mitochondrial</fullName>
        <ecNumber evidence="5">7.1.1.1</ecNumber>
    </recommendedName>
    <alternativeName>
        <fullName evidence="23">Nicotinamide nucleotide transhydrogenase</fullName>
    </alternativeName>
</protein>
<keyword evidence="11" id="KW-0521">NADP</keyword>
<dbReference type="PANTHER" id="PTHR10160">
    <property type="entry name" value="NAD(P) TRANSHYDROGENASE"/>
    <property type="match status" value="1"/>
</dbReference>
<dbReference type="Pfam" id="PF02233">
    <property type="entry name" value="PNTB"/>
    <property type="match status" value="1"/>
</dbReference>
<feature type="transmembrane region" description="Helical" evidence="24">
    <location>
        <begin position="981"/>
        <end position="1003"/>
    </location>
</feature>
<dbReference type="InterPro" id="IPR024605">
    <property type="entry name" value="NADP_transhyd_a_C"/>
</dbReference>
<dbReference type="Gene3D" id="3.40.50.720">
    <property type="entry name" value="NAD(P)-binding Rossmann-like Domain"/>
    <property type="match status" value="2"/>
</dbReference>
<feature type="transmembrane region" description="Helical" evidence="24">
    <location>
        <begin position="35"/>
        <end position="53"/>
    </location>
</feature>
<evidence type="ECO:0000256" key="5">
    <source>
        <dbReference type="ARBA" id="ARBA00012943"/>
    </source>
</evidence>
<dbReference type="AlphaFoldDB" id="A0A192ZJ76"/>
<evidence type="ECO:0000256" key="7">
    <source>
        <dbReference type="ARBA" id="ARBA00022519"/>
    </source>
</evidence>
<keyword evidence="6" id="KW-1003">Cell membrane</keyword>
<keyword evidence="14 24" id="KW-1133">Transmembrane helix</keyword>
<feature type="domain" description="Alanine dehydrogenase/pyridine nucleotide transhydrogenase NAD(H)-binding" evidence="25">
    <location>
        <begin position="652"/>
        <end position="816"/>
    </location>
</feature>
<dbReference type="SUPFAM" id="SSF51735">
    <property type="entry name" value="NAD(P)-binding Rossmann-fold domains"/>
    <property type="match status" value="1"/>
</dbReference>
<feature type="transmembrane region" description="Helical" evidence="24">
    <location>
        <begin position="6"/>
        <end position="23"/>
    </location>
</feature>
<dbReference type="FunFam" id="3.40.50.720:FF:000028">
    <property type="entry name" value="NAD(P) transhydrogenase subunit alpha"/>
    <property type="match status" value="1"/>
</dbReference>
<dbReference type="SMART" id="SM01003">
    <property type="entry name" value="AlaDh_PNT_N"/>
    <property type="match status" value="1"/>
</dbReference>
<dbReference type="PROSITE" id="PS00837">
    <property type="entry name" value="ALADH_PNT_2"/>
    <property type="match status" value="1"/>
</dbReference>
<accession>A0A192ZJ76</accession>
<keyword evidence="15" id="KW-0007">Acetylation</keyword>
<evidence type="ECO:0000256" key="2">
    <source>
        <dbReference type="ARBA" id="ARBA00004429"/>
    </source>
</evidence>
<dbReference type="CDD" id="cd05304">
    <property type="entry name" value="Rubrum_tdh"/>
    <property type="match status" value="1"/>
</dbReference>
<evidence type="ECO:0000256" key="10">
    <source>
        <dbReference type="ARBA" id="ARBA00022792"/>
    </source>
</evidence>
<dbReference type="EMBL" id="KT984645">
    <property type="protein sequence ID" value="ANM86865.1"/>
    <property type="molecule type" value="mRNA"/>
</dbReference>
<name>A0A192ZJ76_9EUKA</name>
<dbReference type="InterPro" id="IPR036291">
    <property type="entry name" value="NAD(P)-bd_dom_sf"/>
</dbReference>
<keyword evidence="8 24" id="KW-0812">Transmembrane</keyword>
<evidence type="ECO:0000256" key="18">
    <source>
        <dbReference type="ARBA" id="ARBA00023136"/>
    </source>
</evidence>
<dbReference type="InterPro" id="IPR026255">
    <property type="entry name" value="NADP_transhyd_a"/>
</dbReference>
<evidence type="ECO:0000256" key="8">
    <source>
        <dbReference type="ARBA" id="ARBA00022692"/>
    </source>
</evidence>
<comment type="catalytic activity">
    <reaction evidence="19">
        <text>NAD(+) + NADPH + H(+)(in) = NADH + NADP(+) + H(+)(out)</text>
        <dbReference type="Rhea" id="RHEA:47992"/>
        <dbReference type="ChEBI" id="CHEBI:15378"/>
        <dbReference type="ChEBI" id="CHEBI:57540"/>
        <dbReference type="ChEBI" id="CHEBI:57783"/>
        <dbReference type="ChEBI" id="CHEBI:57945"/>
        <dbReference type="ChEBI" id="CHEBI:58349"/>
        <dbReference type="EC" id="7.1.1.1"/>
    </reaction>
</comment>
<evidence type="ECO:0000256" key="22">
    <source>
        <dbReference type="ARBA" id="ARBA00074145"/>
    </source>
</evidence>
<evidence type="ECO:0000256" key="12">
    <source>
        <dbReference type="ARBA" id="ARBA00022946"/>
    </source>
</evidence>
<dbReference type="InterPro" id="IPR034300">
    <property type="entry name" value="PNTB-like"/>
</dbReference>
<evidence type="ECO:0000256" key="23">
    <source>
        <dbReference type="ARBA" id="ARBA00079255"/>
    </source>
</evidence>
<dbReference type="GO" id="GO:0050661">
    <property type="term" value="F:NADP binding"/>
    <property type="evidence" value="ECO:0007669"/>
    <property type="project" value="TreeGrafter"/>
</dbReference>
<dbReference type="GO" id="GO:0006740">
    <property type="term" value="P:NADPH regeneration"/>
    <property type="evidence" value="ECO:0007669"/>
    <property type="project" value="TreeGrafter"/>
</dbReference>
<dbReference type="InterPro" id="IPR007698">
    <property type="entry name" value="AlaDH/PNT_NAD(H)-bd"/>
</dbReference>
<evidence type="ECO:0000256" key="19">
    <source>
        <dbReference type="ARBA" id="ARBA00048202"/>
    </source>
</evidence>
<keyword evidence="16" id="KW-0520">NAD</keyword>
<organism evidence="27">
    <name type="scientific">Stygiella incarcerata</name>
    <dbReference type="NCBI Taxonomy" id="1712417"/>
    <lineage>
        <taxon>Eukaryota</taxon>
        <taxon>Discoba</taxon>
        <taxon>Jakobida</taxon>
        <taxon>Andalucina</taxon>
        <taxon>Stygiellidae</taxon>
        <taxon>Stygiella</taxon>
    </lineage>
</organism>
<dbReference type="GO" id="GO:0016491">
    <property type="term" value="F:oxidoreductase activity"/>
    <property type="evidence" value="ECO:0007669"/>
    <property type="project" value="InterPro"/>
</dbReference>
<keyword evidence="10" id="KW-0999">Mitochondrion inner membrane</keyword>
<evidence type="ECO:0000256" key="17">
    <source>
        <dbReference type="ARBA" id="ARBA00023128"/>
    </source>
</evidence>
<feature type="transmembrane region" description="Helical" evidence="24">
    <location>
        <begin position="166"/>
        <end position="184"/>
    </location>
</feature>
<keyword evidence="13" id="KW-1278">Translocase</keyword>
<sequence>MQLTQKIAECSYIVASLFFIYTLHALSKVESSKRGNAFGMLGMFLAIAGTIASDEVKGTNAYILTAVTLIIGFGVGGFCARVVKMTQMPQMVGLLNAFGGLAAALEGLGIIIGGADAEGGELVVLKISVHVGVIIGMITFLGSLVACGKLMEIIGSNPRFPPFRNLINLLFLIFWLVMGGVLIATDSLGVEILVVLLSAFSGIVFGIMFTMAIGGADMPVAVSVLNSLSGWSGCAAGFMTSNNLLIITGALVGASGWILSIIMCRGMNRSFANVVFGSWGDAQKKRPEGEVQEQQGEAVPTSAEEVAERMLSAKRVVIVPGYGMAVAKAQGSVAELARELRKRGVEIVFGIHPVAGRLPGHMNVLLSEANVPYDIVLEMDEVNPDMDRTDLTLVIGANDTVNPAALEDPYSIIAGMPVVEVWRATGCVVLKRSMRAGYAGVENPLFFRENTRMLFGDAKSSVDNLVQSIREKAPMKDTAPGEVEMVKKTVKKVEEEEPPVQADGRIVGIVRETADREKRVSVAPDGARLILKMNFQVYVETGAGEAAGFTDVMYEKVGCKIVATAHEVFEHAEIIAKVIAPSEDEINMLHKGQTLISFIWPRQNEQLVEAIAKRGASCVAMDSVPRISRAQRLDALSSMAKIAGYRAIIEACAHYQRFLNVEVTAAGKFPPSKVLIIGAGVAGLSAIGTAHSLGAVVNAFDTRPAVKLEVQSMGGNFLELDFQEDGTGAGGYAKVMSPEFIKAEMELFADQCREVDIVVTTALIPGKRAPTLITKEMVESMKPGSVVVDLAAEQGGNCEVTRKNEVINHNGVFIVGLPDFPSRMAKQASLMYGRNIVNILDEMSGGKEANFKYDFDNVIVRQSTVCHNGEITFPPPKLAEPSAAPKSTTQQADIVVTAEQPKDRDWMVMLACGILIYAIGIPSPDSFLGYLMVFMLACIVGWKIIWNVAAALHTPLMSVTNAVSGIVVVGAIGMLDASNAGELICALLAAVVAAINVGGGFLVTQRMLGFFVLEKE</sequence>
<comment type="function">
    <text evidence="20">The transhydrogenation between NADH and NADP is coupled to respiration and ATP hydrolysis and functions as a proton pump across the membrane. May play a role in reactive oxygen species (ROS) detoxification in the adrenal gland.</text>
</comment>
<dbReference type="GO" id="GO:0005886">
    <property type="term" value="C:plasma membrane"/>
    <property type="evidence" value="ECO:0007669"/>
    <property type="project" value="UniProtKB-SubCell"/>
</dbReference>
<evidence type="ECO:0000313" key="27">
    <source>
        <dbReference type="EMBL" id="ANM86865.1"/>
    </source>
</evidence>
<evidence type="ECO:0000256" key="14">
    <source>
        <dbReference type="ARBA" id="ARBA00022989"/>
    </source>
</evidence>
<feature type="domain" description="Alanine dehydrogenase/pyridine nucleotide transhydrogenase N-terminal" evidence="26">
    <location>
        <begin position="508"/>
        <end position="643"/>
    </location>
</feature>
<evidence type="ECO:0000256" key="11">
    <source>
        <dbReference type="ARBA" id="ARBA00022857"/>
    </source>
</evidence>
<comment type="subcellular location">
    <subcellularLocation>
        <location evidence="2">Cell inner membrane</location>
        <topology evidence="2">Multi-pass membrane protein</topology>
    </subcellularLocation>
    <subcellularLocation>
        <location evidence="1">Mitochondrion inner membrane</location>
        <topology evidence="1">Multi-pass membrane protein</topology>
        <orientation evidence="1">Matrix side</orientation>
    </subcellularLocation>
</comment>
<feature type="transmembrane region" description="Helical" evidence="24">
    <location>
        <begin position="244"/>
        <end position="264"/>
    </location>
</feature>
<dbReference type="SUPFAM" id="SSF52283">
    <property type="entry name" value="Formate/glycerate dehydrogenase catalytic domain-like"/>
    <property type="match status" value="1"/>
</dbReference>
<evidence type="ECO:0000256" key="1">
    <source>
        <dbReference type="ARBA" id="ARBA00004292"/>
    </source>
</evidence>
<evidence type="ECO:0000256" key="15">
    <source>
        <dbReference type="ARBA" id="ARBA00022990"/>
    </source>
</evidence>
<reference evidence="27" key="1">
    <citation type="journal article" date="2016" name="Mol. Biol. Evol.">
        <title>Novel hydrogenosomes in the microaerophilic jakobid Stygiella incarcerata.</title>
        <authorList>
            <person name="Leger M.M."/>
            <person name="Eme L."/>
            <person name="Hug L.A."/>
            <person name="Roger A.J."/>
        </authorList>
    </citation>
    <scope>NUCLEOTIDE SEQUENCE</scope>
</reference>
<dbReference type="EC" id="7.1.1.1" evidence="5"/>
<dbReference type="Gene3D" id="3.40.50.1220">
    <property type="entry name" value="TPP-binding domain"/>
    <property type="match status" value="1"/>
</dbReference>
<dbReference type="SMART" id="SM01002">
    <property type="entry name" value="AlaDh_PNT_C"/>
    <property type="match status" value="1"/>
</dbReference>
<dbReference type="GO" id="GO:0008750">
    <property type="term" value="F:proton-translocating NAD(P)+ transhydrogenase activity"/>
    <property type="evidence" value="ECO:0007669"/>
    <property type="project" value="UniProtKB-EC"/>
</dbReference>
<evidence type="ECO:0000259" key="26">
    <source>
        <dbReference type="SMART" id="SM01003"/>
    </source>
</evidence>
<proteinExistence type="evidence at transcript level"/>
<dbReference type="NCBIfam" id="TIGR00561">
    <property type="entry name" value="pntA"/>
    <property type="match status" value="1"/>
</dbReference>
<dbReference type="PANTHER" id="PTHR10160:SF19">
    <property type="entry name" value="PROTON-TRANSLOCATING NAD(P)(+) TRANSHYDROGENASE"/>
    <property type="match status" value="1"/>
</dbReference>
<evidence type="ECO:0000259" key="25">
    <source>
        <dbReference type="SMART" id="SM01002"/>
    </source>
</evidence>
<evidence type="ECO:0000256" key="20">
    <source>
        <dbReference type="ARBA" id="ARBA00054910"/>
    </source>
</evidence>
<comment type="subunit">
    <text evidence="4">Homodimer.</text>
</comment>
<evidence type="ECO:0000256" key="4">
    <source>
        <dbReference type="ARBA" id="ARBA00011738"/>
    </source>
</evidence>
<evidence type="ECO:0000256" key="6">
    <source>
        <dbReference type="ARBA" id="ARBA00022475"/>
    </source>
</evidence>
<dbReference type="InterPro" id="IPR007886">
    <property type="entry name" value="AlaDH/PNT_N"/>
</dbReference>
<feature type="transmembrane region" description="Helical" evidence="24">
    <location>
        <begin position="956"/>
        <end position="975"/>
    </location>
</feature>
<dbReference type="Pfam" id="PF12769">
    <property type="entry name" value="PNTB_4TM"/>
    <property type="match status" value="1"/>
</dbReference>
<comment type="similarity">
    <text evidence="21">In the C-terminal section; belongs to the PNT beta subunit family.</text>
</comment>
<gene>
    <name evidence="27" type="primary">PNT</name>
</gene>
<keyword evidence="9" id="KW-0547">Nucleotide-binding</keyword>
<evidence type="ECO:0000256" key="21">
    <source>
        <dbReference type="ARBA" id="ARBA00061558"/>
    </source>
</evidence>
<dbReference type="FunFam" id="3.40.50.1220:FF:000002">
    <property type="entry name" value="NAD(P) transhydrogenase subunit beta"/>
    <property type="match status" value="1"/>
</dbReference>
<feature type="transmembrane region" description="Helical" evidence="24">
    <location>
        <begin position="59"/>
        <end position="80"/>
    </location>
</feature>
<evidence type="ECO:0000256" key="9">
    <source>
        <dbReference type="ARBA" id="ARBA00022741"/>
    </source>
</evidence>
<evidence type="ECO:0000256" key="24">
    <source>
        <dbReference type="SAM" id="Phobius"/>
    </source>
</evidence>
<dbReference type="SUPFAM" id="SSF52467">
    <property type="entry name" value="DHS-like NAD/FAD-binding domain"/>
    <property type="match status" value="1"/>
</dbReference>
<feature type="transmembrane region" description="Helical" evidence="24">
    <location>
        <begin position="190"/>
        <end position="213"/>
    </location>
</feature>